<evidence type="ECO:0000256" key="8">
    <source>
        <dbReference type="ARBA" id="ARBA00022741"/>
    </source>
</evidence>
<dbReference type="FunFam" id="1.20.1110.10:FF:000095">
    <property type="entry name" value="Sodium/potassium-transporting ATPase subunit alpha-1"/>
    <property type="match status" value="1"/>
</dbReference>
<dbReference type="OrthoDB" id="116380at2759"/>
<organism evidence="18 19">
    <name type="scientific">Perkinsus chesapeaki</name>
    <name type="common">Clam parasite</name>
    <name type="synonym">Perkinsus andrewsi</name>
    <dbReference type="NCBI Taxonomy" id="330153"/>
    <lineage>
        <taxon>Eukaryota</taxon>
        <taxon>Sar</taxon>
        <taxon>Alveolata</taxon>
        <taxon>Perkinsozoa</taxon>
        <taxon>Perkinsea</taxon>
        <taxon>Perkinsida</taxon>
        <taxon>Perkinsidae</taxon>
        <taxon>Perkinsus</taxon>
    </lineage>
</organism>
<dbReference type="Proteomes" id="UP000591131">
    <property type="component" value="Unassembled WGS sequence"/>
</dbReference>
<dbReference type="GO" id="GO:1902600">
    <property type="term" value="P:proton transmembrane transport"/>
    <property type="evidence" value="ECO:0007669"/>
    <property type="project" value="TreeGrafter"/>
</dbReference>
<feature type="transmembrane region" description="Helical" evidence="16">
    <location>
        <begin position="176"/>
        <end position="196"/>
    </location>
</feature>
<dbReference type="SFLD" id="SFLDG00002">
    <property type="entry name" value="C1.7:_P-type_atpase_like"/>
    <property type="match status" value="1"/>
</dbReference>
<dbReference type="InterPro" id="IPR006068">
    <property type="entry name" value="ATPase_P-typ_cation-transptr_C"/>
</dbReference>
<accession>A0A7J6MV73</accession>
<gene>
    <name evidence="18" type="primary">ATP1A1</name>
    <name evidence="18" type="ORF">FOL47_007944</name>
</gene>
<dbReference type="InterPro" id="IPR023214">
    <property type="entry name" value="HAD_sf"/>
</dbReference>
<evidence type="ECO:0000256" key="5">
    <source>
        <dbReference type="ARBA" id="ARBA00022538"/>
    </source>
</evidence>
<keyword evidence="7 16" id="KW-0812">Transmembrane</keyword>
<feature type="region of interest" description="Disordered" evidence="15">
    <location>
        <begin position="15"/>
        <end position="35"/>
    </location>
</feature>
<dbReference type="InterPro" id="IPR036412">
    <property type="entry name" value="HAD-like_sf"/>
</dbReference>
<dbReference type="PROSITE" id="PS00154">
    <property type="entry name" value="ATPASE_E1_E2"/>
    <property type="match status" value="1"/>
</dbReference>
<feature type="transmembrane region" description="Helical" evidence="16">
    <location>
        <begin position="1207"/>
        <end position="1225"/>
    </location>
</feature>
<dbReference type="Gene3D" id="1.20.1110.10">
    <property type="entry name" value="Calcium-transporting ATPase, transmembrane domain"/>
    <property type="match status" value="2"/>
</dbReference>
<dbReference type="EMBL" id="JAAPAO010000049">
    <property type="protein sequence ID" value="KAF4675326.1"/>
    <property type="molecule type" value="Genomic_DNA"/>
</dbReference>
<feature type="region of interest" description="Disordered" evidence="15">
    <location>
        <begin position="62"/>
        <end position="88"/>
    </location>
</feature>
<dbReference type="GO" id="GO:0030007">
    <property type="term" value="P:intracellular potassium ion homeostasis"/>
    <property type="evidence" value="ECO:0007669"/>
    <property type="project" value="TreeGrafter"/>
</dbReference>
<keyword evidence="12 16" id="KW-1133">Transmembrane helix</keyword>
<evidence type="ECO:0000313" key="18">
    <source>
        <dbReference type="EMBL" id="KAF4675326.1"/>
    </source>
</evidence>
<dbReference type="InterPro" id="IPR008250">
    <property type="entry name" value="ATPase_P-typ_transduc_dom_A_sf"/>
</dbReference>
<evidence type="ECO:0000256" key="10">
    <source>
        <dbReference type="ARBA" id="ARBA00022958"/>
    </source>
</evidence>
<dbReference type="AlphaFoldDB" id="A0A7J6MV73"/>
<dbReference type="GO" id="GO:0005391">
    <property type="term" value="F:P-type sodium:potassium-exchanging transporter activity"/>
    <property type="evidence" value="ECO:0007669"/>
    <property type="project" value="TreeGrafter"/>
</dbReference>
<evidence type="ECO:0000259" key="17">
    <source>
        <dbReference type="SMART" id="SM00831"/>
    </source>
</evidence>
<keyword evidence="10" id="KW-0630">Potassium</keyword>
<evidence type="ECO:0000256" key="2">
    <source>
        <dbReference type="ARBA" id="ARBA00006934"/>
    </source>
</evidence>
<feature type="transmembrane region" description="Helical" evidence="16">
    <location>
        <begin position="905"/>
        <end position="926"/>
    </location>
</feature>
<evidence type="ECO:0000256" key="14">
    <source>
        <dbReference type="ARBA" id="ARBA00023136"/>
    </source>
</evidence>
<dbReference type="GO" id="GO:0005524">
    <property type="term" value="F:ATP binding"/>
    <property type="evidence" value="ECO:0007669"/>
    <property type="project" value="UniProtKB-KW"/>
</dbReference>
<protein>
    <submittedName>
        <fullName evidence="18">Sodium/potassium-transporting ATPase subunit alpha-1</fullName>
    </submittedName>
</protein>
<evidence type="ECO:0000256" key="6">
    <source>
        <dbReference type="ARBA" id="ARBA00022553"/>
    </source>
</evidence>
<dbReference type="InterPro" id="IPR001757">
    <property type="entry name" value="P_typ_ATPase"/>
</dbReference>
<dbReference type="FunFam" id="3.40.50.1000:FF:000083">
    <property type="entry name" value="Sodium/potassium-transporting ATPase subunit alpha"/>
    <property type="match status" value="1"/>
</dbReference>
<dbReference type="SUPFAM" id="SSF56784">
    <property type="entry name" value="HAD-like"/>
    <property type="match status" value="1"/>
</dbReference>
<dbReference type="InterPro" id="IPR050510">
    <property type="entry name" value="Cation_transp_ATPase_P-type"/>
</dbReference>
<dbReference type="SUPFAM" id="SSF81665">
    <property type="entry name" value="Calcium ATPase, transmembrane domain M"/>
    <property type="match status" value="1"/>
</dbReference>
<evidence type="ECO:0000256" key="1">
    <source>
        <dbReference type="ARBA" id="ARBA00004651"/>
    </source>
</evidence>
<comment type="caution">
    <text evidence="18">The sequence shown here is derived from an EMBL/GenBank/DDBJ whole genome shotgun (WGS) entry which is preliminary data.</text>
</comment>
<dbReference type="Pfam" id="PF00689">
    <property type="entry name" value="Cation_ATPase_C"/>
    <property type="match status" value="2"/>
</dbReference>
<keyword evidence="4" id="KW-1003">Cell membrane</keyword>
<dbReference type="NCBIfam" id="TIGR01494">
    <property type="entry name" value="ATPase_P-type"/>
    <property type="match status" value="2"/>
</dbReference>
<dbReference type="SMART" id="SM00831">
    <property type="entry name" value="Cation_ATPase_N"/>
    <property type="match status" value="1"/>
</dbReference>
<evidence type="ECO:0000313" key="19">
    <source>
        <dbReference type="Proteomes" id="UP000591131"/>
    </source>
</evidence>
<feature type="transmembrane region" description="Helical" evidence="16">
    <location>
        <begin position="151"/>
        <end position="170"/>
    </location>
</feature>
<dbReference type="GO" id="GO:0005886">
    <property type="term" value="C:plasma membrane"/>
    <property type="evidence" value="ECO:0007669"/>
    <property type="project" value="UniProtKB-SubCell"/>
</dbReference>
<feature type="transmembrane region" description="Helical" evidence="16">
    <location>
        <begin position="1181"/>
        <end position="1201"/>
    </location>
</feature>
<feature type="transmembrane region" description="Helical" evidence="16">
    <location>
        <begin position="1140"/>
        <end position="1160"/>
    </location>
</feature>
<evidence type="ECO:0000256" key="12">
    <source>
        <dbReference type="ARBA" id="ARBA00022989"/>
    </source>
</evidence>
<keyword evidence="9" id="KW-0067">ATP-binding</keyword>
<evidence type="ECO:0000256" key="13">
    <source>
        <dbReference type="ARBA" id="ARBA00023065"/>
    </source>
</evidence>
<dbReference type="InterPro" id="IPR023298">
    <property type="entry name" value="ATPase_P-typ_TM_dom_sf"/>
</dbReference>
<dbReference type="Gene3D" id="3.40.1110.10">
    <property type="entry name" value="Calcium-transporting ATPase, cytoplasmic domain N"/>
    <property type="match status" value="1"/>
</dbReference>
<comment type="subcellular location">
    <subcellularLocation>
        <location evidence="1">Cell membrane</location>
        <topology evidence="1">Multi-pass membrane protein</topology>
    </subcellularLocation>
</comment>
<dbReference type="InterPro" id="IPR018303">
    <property type="entry name" value="ATPase_P-typ_P_site"/>
</dbReference>
<dbReference type="InterPro" id="IPR044492">
    <property type="entry name" value="P_typ_ATPase_HD_dom"/>
</dbReference>
<keyword evidence="8" id="KW-0547">Nucleotide-binding</keyword>
<keyword evidence="3" id="KW-0813">Transport</keyword>
<dbReference type="Pfam" id="PF00122">
    <property type="entry name" value="E1-E2_ATPase"/>
    <property type="match status" value="1"/>
</dbReference>
<evidence type="ECO:0000256" key="11">
    <source>
        <dbReference type="ARBA" id="ARBA00022967"/>
    </source>
</evidence>
<evidence type="ECO:0000256" key="7">
    <source>
        <dbReference type="ARBA" id="ARBA00022692"/>
    </source>
</evidence>
<dbReference type="InterPro" id="IPR023299">
    <property type="entry name" value="ATPase_P-typ_cyto_dom_N"/>
</dbReference>
<dbReference type="Pfam" id="PF13246">
    <property type="entry name" value="Cation_ATPase"/>
    <property type="match status" value="1"/>
</dbReference>
<evidence type="ECO:0000256" key="9">
    <source>
        <dbReference type="ARBA" id="ARBA00022840"/>
    </source>
</evidence>
<keyword evidence="14 16" id="KW-0472">Membrane</keyword>
<proteinExistence type="inferred from homology"/>
<sequence length="1261" mass="139495">MANFESDANMVIEKRLSRDVVGSSGPPQPKASVEEQALNEIQIQHKISRELISREISRRNELKKMGIDPSTEEVKGKDRKKMDREEARKEVEMDEHLVEIDVLYQRYDSEPARGITEESVERRQAEDGLNKLTPPAKTPWWLLFLKEMTNAFALLLWTGALLCFIAYALDTDSVENVYLGIVLAIVNFLTGCFSYYQNARSSAAMEALQSMSADTATVLRDGQLKKIDSSQLCRGDIVKITAGEKIPADVRVLKSVNFKVEQSSLTGEPDEISKTVENTIEHPLEAQNLAFFGTLAVNGEAEAMVVNIGDYTVIGRIATLVTHTEAEETTLTKEINHFIHIVSAIAIILGVSFFIAGMIIRDGNFMERFVPNLVFAIGVIVANVPEGLLTTVTVSLTLTAIRMRSKNVLVKNLETVETLGSCSCICSDKTGTLTENRMTGSHVWCYDTVHDIAPRTFDKAKMESKSFKLLHRCAVVCNDSSFETSPDNMAKPLWERICVNGNASDHGIFKFTALVGEELVEGLRADYKVSGDGTEHPGRVPFNSKYKFAAKLCVNPEKAGIIEFMKGAPEQVFARCSHIIVDGERVPITDEHKEAFAKANLELAGLGERVLGFAELELDPEKYHEEYVWDTEEFNFPLEGLTFLGVISLVDPPRAGVPQAVAKCHAAGIQVIMVTGDQPATAKAIAKQVGIIKSKTADEIAAERGCDIKDVPLDDVDAVVIHGDQLKTMTDDELKFVLSHYRDIVFARTTPTQKLRIAETQKDLGKVTAMTGDGVNDAPALKAANIGVAMGIAGTQVAMQAADMILANDDFSSIVNAIEEGRLIFDNLKKSIAYTLTSNIPEITPFLAFVILQIPLPLSTVLILAIDLGTDILPAISFAYEAPELDIMCRKPRDPQSDRLVTNKLVIYSYLLIGYMQAAAGFYTYFQVMYDYGFKPAGLVGLTNKVVYEFNLDNMAPTTFPDVEEKKLDWDDNDSSKLHICGRVGARTAGDASVATMDALPVFEKCTGPIFTFYDLQQYCHEKMSIPAAQMPAESQLDSLLGGKWTYDDDVGVVYQRDKMNRPACDAMPKASITLNAQTYTLFVPYGVWSQTGQDKIDEATLDNECMYWTRSSLVEAEGETSTDNDGGVPVCQSTEALKYAQSAFFIAIVVVQYATLFFCKCRTLSLTMQGLSNWFQNFAVVVETSVAALVVFAPFMWVVFNTRPIEGWHACVPAMPFAVFNYCFDEVRKYFLRQGAPNLKAITGASQTRFGKWVYKTTYY</sequence>
<evidence type="ECO:0000256" key="15">
    <source>
        <dbReference type="SAM" id="MobiDB-lite"/>
    </source>
</evidence>
<dbReference type="NCBIfam" id="TIGR01106">
    <property type="entry name" value="ATPase-IIC_X-K"/>
    <property type="match status" value="1"/>
</dbReference>
<dbReference type="GO" id="GO:0016887">
    <property type="term" value="F:ATP hydrolysis activity"/>
    <property type="evidence" value="ECO:0007669"/>
    <property type="project" value="InterPro"/>
</dbReference>
<dbReference type="InterPro" id="IPR004014">
    <property type="entry name" value="ATPase_P-typ_cation-transptr_N"/>
</dbReference>
<evidence type="ECO:0000256" key="16">
    <source>
        <dbReference type="SAM" id="Phobius"/>
    </source>
</evidence>
<dbReference type="SFLD" id="SFLDS00003">
    <property type="entry name" value="Haloacid_Dehalogenase"/>
    <property type="match status" value="1"/>
</dbReference>
<dbReference type="PRINTS" id="PR00121">
    <property type="entry name" value="NAKATPASE"/>
</dbReference>
<dbReference type="SUPFAM" id="SSF81653">
    <property type="entry name" value="Calcium ATPase, transduction domain A"/>
    <property type="match status" value="1"/>
</dbReference>
<dbReference type="GO" id="GO:0036376">
    <property type="term" value="P:sodium ion export across plasma membrane"/>
    <property type="evidence" value="ECO:0007669"/>
    <property type="project" value="TreeGrafter"/>
</dbReference>
<dbReference type="InterPro" id="IPR059000">
    <property type="entry name" value="ATPase_P-type_domA"/>
</dbReference>
<dbReference type="GO" id="GO:1990573">
    <property type="term" value="P:potassium ion import across plasma membrane"/>
    <property type="evidence" value="ECO:0007669"/>
    <property type="project" value="TreeGrafter"/>
</dbReference>
<dbReference type="PRINTS" id="PR00119">
    <property type="entry name" value="CATATPASE"/>
</dbReference>
<keyword evidence="6" id="KW-0597">Phosphoprotein</keyword>
<dbReference type="Gene3D" id="2.70.150.10">
    <property type="entry name" value="Calcium-transporting ATPase, cytoplasmic transduction domain A"/>
    <property type="match status" value="1"/>
</dbReference>
<dbReference type="PANTHER" id="PTHR43294">
    <property type="entry name" value="SODIUM/POTASSIUM-TRANSPORTING ATPASE SUBUNIT ALPHA"/>
    <property type="match status" value="1"/>
</dbReference>
<feature type="transmembrane region" description="Helical" evidence="16">
    <location>
        <begin position="338"/>
        <end position="361"/>
    </location>
</feature>
<dbReference type="InterPro" id="IPR005775">
    <property type="entry name" value="P-type_ATPase_IIC"/>
</dbReference>
<keyword evidence="5" id="KW-0633">Potassium transport</keyword>
<evidence type="ECO:0000256" key="4">
    <source>
        <dbReference type="ARBA" id="ARBA00022475"/>
    </source>
</evidence>
<feature type="transmembrane region" description="Helical" evidence="16">
    <location>
        <begin position="373"/>
        <end position="401"/>
    </location>
</feature>
<dbReference type="SUPFAM" id="SSF81660">
    <property type="entry name" value="Metal cation-transporting ATPase, ATP-binding domain N"/>
    <property type="match status" value="1"/>
</dbReference>
<reference evidence="18 19" key="1">
    <citation type="submission" date="2020-04" db="EMBL/GenBank/DDBJ databases">
        <title>Perkinsus chesapeaki whole genome sequence.</title>
        <authorList>
            <person name="Bogema D.R."/>
        </authorList>
    </citation>
    <scope>NUCLEOTIDE SEQUENCE [LARGE SCALE GENOMIC DNA]</scope>
    <source>
        <strain evidence="18">ATCC PRA-425</strain>
    </source>
</reference>
<evidence type="ECO:0000256" key="3">
    <source>
        <dbReference type="ARBA" id="ARBA00022448"/>
    </source>
</evidence>
<dbReference type="PANTHER" id="PTHR43294:SF21">
    <property type="entry name" value="CATION TRANSPORTING ATPASE"/>
    <property type="match status" value="1"/>
</dbReference>
<name>A0A7J6MV73_PERCH</name>
<keyword evidence="19" id="KW-1185">Reference proteome</keyword>
<feature type="domain" description="Cation-transporting P-type ATPase N-terminal" evidence="17">
    <location>
        <begin position="94"/>
        <end position="168"/>
    </location>
</feature>
<dbReference type="Pfam" id="PF00690">
    <property type="entry name" value="Cation_ATPase_N"/>
    <property type="match status" value="1"/>
</dbReference>
<dbReference type="SFLD" id="SFLDF00027">
    <property type="entry name" value="p-type_atpase"/>
    <property type="match status" value="1"/>
</dbReference>
<dbReference type="GO" id="GO:0006883">
    <property type="term" value="P:intracellular sodium ion homeostasis"/>
    <property type="evidence" value="ECO:0007669"/>
    <property type="project" value="TreeGrafter"/>
</dbReference>
<comment type="similarity">
    <text evidence="2">Belongs to the cation transport ATPase (P-type) (TC 3.A.3) family. Type IIC subfamily.</text>
</comment>
<dbReference type="Gene3D" id="3.40.50.1000">
    <property type="entry name" value="HAD superfamily/HAD-like"/>
    <property type="match status" value="1"/>
</dbReference>
<keyword evidence="11" id="KW-1278">Translocase</keyword>
<keyword evidence="13" id="KW-0406">Ion transport</keyword>